<evidence type="ECO:0000256" key="1">
    <source>
        <dbReference type="ARBA" id="ARBA00004496"/>
    </source>
</evidence>
<reference evidence="12" key="1">
    <citation type="journal article" date="2012" name="Science">
        <title>Fermentation, hydrogen, and sulfur metabolism in multiple uncultivated bacterial phyla.</title>
        <authorList>
            <person name="Wrighton K.C."/>
            <person name="Thomas B.C."/>
            <person name="Sharon I."/>
            <person name="Miller C.S."/>
            <person name="Castelle C.J."/>
            <person name="VerBerkmoes N.C."/>
            <person name="Wilkins M.J."/>
            <person name="Hettich R.L."/>
            <person name="Lipton M.S."/>
            <person name="Williams K.H."/>
            <person name="Long P.E."/>
            <person name="Banfield J.F."/>
        </authorList>
    </citation>
    <scope>NUCLEOTIDE SEQUENCE [LARGE SCALE GENOMIC DNA]</scope>
</reference>
<evidence type="ECO:0000259" key="10">
    <source>
        <dbReference type="SMART" id="SM00841"/>
    </source>
</evidence>
<dbReference type="InterPro" id="IPR014722">
    <property type="entry name" value="Rib_uL2_dom2"/>
</dbReference>
<dbReference type="GO" id="GO:0003746">
    <property type="term" value="F:translation elongation factor activity"/>
    <property type="evidence" value="ECO:0007669"/>
    <property type="project" value="UniProtKB-UniRule"/>
</dbReference>
<evidence type="ECO:0000256" key="9">
    <source>
        <dbReference type="RuleBase" id="RU004389"/>
    </source>
</evidence>
<dbReference type="Gene3D" id="2.40.50.140">
    <property type="entry name" value="Nucleic acid-binding proteins"/>
    <property type="match status" value="2"/>
</dbReference>
<accession>K1XZJ8</accession>
<dbReference type="SUPFAM" id="SSF50249">
    <property type="entry name" value="Nucleic acid-binding proteins"/>
    <property type="match status" value="2"/>
</dbReference>
<dbReference type="SUPFAM" id="SSF50104">
    <property type="entry name" value="Translation proteins SH3-like domain"/>
    <property type="match status" value="1"/>
</dbReference>
<organism evidence="12">
    <name type="scientific">uncultured bacterium</name>
    <name type="common">gcode 4</name>
    <dbReference type="NCBI Taxonomy" id="1234023"/>
    <lineage>
        <taxon>Bacteria</taxon>
        <taxon>environmental samples</taxon>
    </lineage>
</organism>
<evidence type="ECO:0000256" key="5">
    <source>
        <dbReference type="ARBA" id="ARBA00022768"/>
    </source>
</evidence>
<dbReference type="Pfam" id="PF09285">
    <property type="entry name" value="Elong-fact-P_C"/>
    <property type="match status" value="1"/>
</dbReference>
<dbReference type="NCBIfam" id="NF001810">
    <property type="entry name" value="PRK00529.1"/>
    <property type="match status" value="1"/>
</dbReference>
<dbReference type="SMART" id="SM01185">
    <property type="entry name" value="EFP"/>
    <property type="match status" value="1"/>
</dbReference>
<comment type="caution">
    <text evidence="12">The sequence shown here is derived from an EMBL/GenBank/DDBJ whole genome shotgun (WGS) entry which is preliminary data.</text>
</comment>
<keyword evidence="5 7" id="KW-0251">Elongation factor</keyword>
<keyword evidence="6 7" id="KW-0648">Protein biosynthesis</keyword>
<feature type="domain" description="Translation elongation factor P/YeiP central" evidence="11">
    <location>
        <begin position="67"/>
        <end position="121"/>
    </location>
</feature>
<dbReference type="SMART" id="SM00841">
    <property type="entry name" value="Elong-fact-P_C"/>
    <property type="match status" value="1"/>
</dbReference>
<evidence type="ECO:0000313" key="12">
    <source>
        <dbReference type="EMBL" id="EKD30562.1"/>
    </source>
</evidence>
<dbReference type="FunFam" id="2.40.50.140:FF:000004">
    <property type="entry name" value="Elongation factor P"/>
    <property type="match status" value="1"/>
</dbReference>
<dbReference type="InterPro" id="IPR013185">
    <property type="entry name" value="Transl_elong_KOW-like"/>
</dbReference>
<dbReference type="GO" id="GO:0005829">
    <property type="term" value="C:cytosol"/>
    <property type="evidence" value="ECO:0007669"/>
    <property type="project" value="UniProtKB-ARBA"/>
</dbReference>
<dbReference type="InterPro" id="IPR013852">
    <property type="entry name" value="Transl_elong_P/YeiP_CS"/>
</dbReference>
<sequence length="186" mass="20829">MASMESVKVWKKLLIDGVPYEVMKSEHLKVAMGKGMEKTSLKNLLTGNVMQRTFREVDKIEVADISSSSAEFLYSDDSDYHFMNTETYDQFSLNNAAIGDNKFYLCEWDKVIVQIFNNRPINVNLEATVTLPVVETPPGEKGDTATGGKKPATLLTGLVVQVPLFIKVGDRLRVDTRTGEYLSRVQ</sequence>
<dbReference type="InterPro" id="IPR008991">
    <property type="entry name" value="Translation_prot_SH3-like_sf"/>
</dbReference>
<dbReference type="PANTHER" id="PTHR30053">
    <property type="entry name" value="ELONGATION FACTOR P"/>
    <property type="match status" value="1"/>
</dbReference>
<dbReference type="CDD" id="cd04470">
    <property type="entry name" value="S1_EF-P_repeat_1"/>
    <property type="match status" value="1"/>
</dbReference>
<comment type="subcellular location">
    <subcellularLocation>
        <location evidence="1 7">Cytoplasm</location>
    </subcellularLocation>
</comment>
<dbReference type="CDD" id="cd05794">
    <property type="entry name" value="S1_EF-P_repeat_2"/>
    <property type="match status" value="1"/>
</dbReference>
<feature type="domain" description="Elongation factor P C-terminal" evidence="10">
    <location>
        <begin position="129"/>
        <end position="184"/>
    </location>
</feature>
<dbReference type="InterPro" id="IPR020599">
    <property type="entry name" value="Transl_elong_fac_P/YeiP"/>
</dbReference>
<evidence type="ECO:0000256" key="6">
    <source>
        <dbReference type="ARBA" id="ARBA00022917"/>
    </source>
</evidence>
<dbReference type="InterPro" id="IPR001059">
    <property type="entry name" value="Transl_elong_P/YeiP_cen"/>
</dbReference>
<dbReference type="InterPro" id="IPR015365">
    <property type="entry name" value="Elong-fact-P_C"/>
</dbReference>
<comment type="pathway">
    <text evidence="2 7">Protein biosynthesis; polypeptide chain elongation.</text>
</comment>
<dbReference type="InterPro" id="IPR011768">
    <property type="entry name" value="Transl_elongation_fac_P"/>
</dbReference>
<dbReference type="PANTHER" id="PTHR30053:SF12">
    <property type="entry name" value="ELONGATION FACTOR P (EF-P) FAMILY PROTEIN"/>
    <property type="match status" value="1"/>
</dbReference>
<dbReference type="AlphaFoldDB" id="K1XZJ8"/>
<dbReference type="UniPathway" id="UPA00345"/>
<dbReference type="FunFam" id="2.40.50.140:FF:000009">
    <property type="entry name" value="Elongation factor P"/>
    <property type="match status" value="1"/>
</dbReference>
<dbReference type="Pfam" id="PF08207">
    <property type="entry name" value="EFP_N"/>
    <property type="match status" value="1"/>
</dbReference>
<dbReference type="PROSITE" id="PS01275">
    <property type="entry name" value="EFP"/>
    <property type="match status" value="1"/>
</dbReference>
<dbReference type="PIRSF" id="PIRSF005901">
    <property type="entry name" value="EF-P"/>
    <property type="match status" value="1"/>
</dbReference>
<dbReference type="GO" id="GO:0043043">
    <property type="term" value="P:peptide biosynthetic process"/>
    <property type="evidence" value="ECO:0007669"/>
    <property type="project" value="InterPro"/>
</dbReference>
<protein>
    <recommendedName>
        <fullName evidence="7 8">Elongation factor P</fullName>
        <shortName evidence="7">EF-P</shortName>
    </recommendedName>
</protein>
<dbReference type="Pfam" id="PF01132">
    <property type="entry name" value="EFP"/>
    <property type="match status" value="1"/>
</dbReference>
<evidence type="ECO:0000256" key="2">
    <source>
        <dbReference type="ARBA" id="ARBA00004815"/>
    </source>
</evidence>
<evidence type="ECO:0000256" key="8">
    <source>
        <dbReference type="NCBIfam" id="TIGR00038"/>
    </source>
</evidence>
<dbReference type="Gene3D" id="2.30.30.30">
    <property type="match status" value="1"/>
</dbReference>
<gene>
    <name evidence="7" type="primary">efp</name>
    <name evidence="12" type="ORF">ACD_78C00009G0002</name>
</gene>
<keyword evidence="4 7" id="KW-0963">Cytoplasm</keyword>
<evidence type="ECO:0000256" key="3">
    <source>
        <dbReference type="ARBA" id="ARBA00009479"/>
    </source>
</evidence>
<dbReference type="NCBIfam" id="TIGR00038">
    <property type="entry name" value="efp"/>
    <property type="match status" value="1"/>
</dbReference>
<evidence type="ECO:0000256" key="4">
    <source>
        <dbReference type="ARBA" id="ARBA00022490"/>
    </source>
</evidence>
<dbReference type="HAMAP" id="MF_00141">
    <property type="entry name" value="EF_P"/>
    <property type="match status" value="1"/>
</dbReference>
<proteinExistence type="inferred from homology"/>
<name>K1XZJ8_9BACT</name>
<dbReference type="EMBL" id="AMFJ01034009">
    <property type="protein sequence ID" value="EKD30562.1"/>
    <property type="molecule type" value="Genomic_DNA"/>
</dbReference>
<evidence type="ECO:0000256" key="7">
    <source>
        <dbReference type="HAMAP-Rule" id="MF_00141"/>
    </source>
</evidence>
<comment type="similarity">
    <text evidence="3 7 9">Belongs to the elongation factor P family.</text>
</comment>
<dbReference type="InterPro" id="IPR012340">
    <property type="entry name" value="NA-bd_OB-fold"/>
</dbReference>
<evidence type="ECO:0000259" key="11">
    <source>
        <dbReference type="SMART" id="SM01185"/>
    </source>
</evidence>
<comment type="function">
    <text evidence="7">Involved in peptide bond synthesis. Stimulates efficient translation and peptide-bond synthesis on native or reconstituted 70S ribosomes in vitro. Probably functions indirectly by altering the affinity of the ribosome for aminoacyl-tRNA, thus increasing their reactivity as acceptors for peptidyl transferase.</text>
</comment>